<feature type="region of interest" description="Disordered" evidence="1">
    <location>
        <begin position="135"/>
        <end position="157"/>
    </location>
</feature>
<accession>A0ABW1J7V0</accession>
<comment type="caution">
    <text evidence="2">The sequence shown here is derived from an EMBL/GenBank/DDBJ whole genome shotgun (WGS) entry which is preliminary data.</text>
</comment>
<evidence type="ECO:0000313" key="2">
    <source>
        <dbReference type="EMBL" id="MFC5996968.1"/>
    </source>
</evidence>
<dbReference type="Proteomes" id="UP001596302">
    <property type="component" value="Unassembled WGS sequence"/>
</dbReference>
<reference evidence="3" key="1">
    <citation type="journal article" date="2019" name="Int. J. Syst. Evol. Microbiol.">
        <title>The Global Catalogue of Microorganisms (GCM) 10K type strain sequencing project: providing services to taxonomists for standard genome sequencing and annotation.</title>
        <authorList>
            <consortium name="The Broad Institute Genomics Platform"/>
            <consortium name="The Broad Institute Genome Sequencing Center for Infectious Disease"/>
            <person name="Wu L."/>
            <person name="Ma J."/>
        </authorList>
    </citation>
    <scope>NUCLEOTIDE SEQUENCE [LARGE SCALE GENOMIC DNA]</scope>
    <source>
        <strain evidence="3">CCM 8391</strain>
    </source>
</reference>
<feature type="compositionally biased region" description="Pro residues" evidence="1">
    <location>
        <begin position="142"/>
        <end position="154"/>
    </location>
</feature>
<dbReference type="EMBL" id="JBHSQW010000044">
    <property type="protein sequence ID" value="MFC5996968.1"/>
    <property type="molecule type" value="Genomic_DNA"/>
</dbReference>
<dbReference type="RefSeq" id="WP_379587849.1">
    <property type="nucleotide sequence ID" value="NZ_JBHSQW010000044.1"/>
</dbReference>
<proteinExistence type="predicted"/>
<protein>
    <submittedName>
        <fullName evidence="2">Uncharacterized protein</fullName>
    </submittedName>
</protein>
<gene>
    <name evidence="2" type="ORF">ACFQE5_22410</name>
</gene>
<feature type="region of interest" description="Disordered" evidence="1">
    <location>
        <begin position="19"/>
        <end position="40"/>
    </location>
</feature>
<name>A0ABW1J7V0_9PSEU</name>
<keyword evidence="3" id="KW-1185">Reference proteome</keyword>
<evidence type="ECO:0000256" key="1">
    <source>
        <dbReference type="SAM" id="MobiDB-lite"/>
    </source>
</evidence>
<sequence length="263" mass="28526">MGWRNCQASMTLVAEINQRWPGRDKGSDGTIGDAAHASRQSDHNPWVKLDGVGVVRARDIDKDGIDAPWLAEHLRKLGAAGDPRLAPGGYVIFNRRITNPDFRSWRAYTGSNSHTSHIHVSFSTVPAGFDSTAPWGIATAPGPRPRPAPAPRPTPVEDDVSVQNILLDGTGEITVRLPVGNGAIATSRAWISANLRSGATRPGRVRWWFQGASAGISRRDWTELRVVDGLSSEVTDELPPGTRKINIQYEMPDGGTVCLEAIR</sequence>
<evidence type="ECO:0000313" key="3">
    <source>
        <dbReference type="Proteomes" id="UP001596302"/>
    </source>
</evidence>
<organism evidence="2 3">
    <name type="scientific">Pseudonocardia hispaniensis</name>
    <dbReference type="NCBI Taxonomy" id="904933"/>
    <lineage>
        <taxon>Bacteria</taxon>
        <taxon>Bacillati</taxon>
        <taxon>Actinomycetota</taxon>
        <taxon>Actinomycetes</taxon>
        <taxon>Pseudonocardiales</taxon>
        <taxon>Pseudonocardiaceae</taxon>
        <taxon>Pseudonocardia</taxon>
    </lineage>
</organism>